<accession>A0A0K3CNV7</accession>
<dbReference type="EMBL" id="LCTV02000009">
    <property type="protein sequence ID" value="PRQ72434.1"/>
    <property type="molecule type" value="Genomic_DNA"/>
</dbReference>
<protein>
    <submittedName>
        <fullName evidence="1">Uncharacterized protein</fullName>
    </submittedName>
</protein>
<proteinExistence type="predicted"/>
<dbReference type="OrthoDB" id="10307036at2759"/>
<dbReference type="EMBL" id="CWKI01000009">
    <property type="protein sequence ID" value="CTR08861.1"/>
    <property type="molecule type" value="Genomic_DNA"/>
</dbReference>
<organism evidence="1 3">
    <name type="scientific">Rhodotorula toruloides</name>
    <name type="common">Yeast</name>
    <name type="synonym">Rhodosporidium toruloides</name>
    <dbReference type="NCBI Taxonomy" id="5286"/>
    <lineage>
        <taxon>Eukaryota</taxon>
        <taxon>Fungi</taxon>
        <taxon>Dikarya</taxon>
        <taxon>Basidiomycota</taxon>
        <taxon>Pucciniomycotina</taxon>
        <taxon>Microbotryomycetes</taxon>
        <taxon>Sporidiobolales</taxon>
        <taxon>Sporidiobolaceae</taxon>
        <taxon>Rhodotorula</taxon>
    </lineage>
</organism>
<evidence type="ECO:0000313" key="4">
    <source>
        <dbReference type="Proteomes" id="UP000239560"/>
    </source>
</evidence>
<dbReference type="AlphaFoldDB" id="A0A0K3CNV7"/>
<evidence type="ECO:0000313" key="2">
    <source>
        <dbReference type="EMBL" id="PRQ72434.1"/>
    </source>
</evidence>
<gene>
    <name evidence="1" type="primary">FGENESH: predicted gene_9.68</name>
    <name evidence="2" type="ORF">AAT19DRAFT_16358</name>
    <name evidence="1" type="ORF">BN2166_0047220</name>
</gene>
<reference evidence="2 4" key="2">
    <citation type="journal article" date="2018" name="Elife">
        <title>Functional genomics of lipid metabolism in the oleaginous yeast Rhodosporidium toruloides.</title>
        <authorList>
            <person name="Coradetti S.T."/>
            <person name="Pinel D."/>
            <person name="Geiselman G."/>
            <person name="Ito M."/>
            <person name="Mondo S."/>
            <person name="Reilly M.C."/>
            <person name="Cheng Y.F."/>
            <person name="Bauer S."/>
            <person name="Grigoriev I."/>
            <person name="Gladden J.M."/>
            <person name="Simmons B.A."/>
            <person name="Brem R."/>
            <person name="Arkin A.P."/>
            <person name="Skerker J.M."/>
        </authorList>
    </citation>
    <scope>NUCLEOTIDE SEQUENCE [LARGE SCALE GENOMIC DNA]</scope>
    <source>
        <strain evidence="2 4">NBRC 0880</strain>
    </source>
</reference>
<name>A0A0K3CNV7_RHOTO</name>
<reference evidence="1 3" key="1">
    <citation type="submission" date="2015-07" db="EMBL/GenBank/DDBJ databases">
        <authorList>
            <person name="Cajimat M.N.B."/>
            <person name="Milazzo M.L."/>
            <person name="Fulhorst C.F."/>
        </authorList>
    </citation>
    <scope>NUCLEOTIDE SEQUENCE [LARGE SCALE GENOMIC DNA]</scope>
    <source>
        <strain evidence="1">Single colony</strain>
    </source>
</reference>
<sequence>MGEPSSEEKTTTTTHTLVELLRKVEIEEWDLRNALLALARQASPPMQVENLRQPLLKVVRQALFDHAMLLRLGKQTSIMYGPNIVALHDLTMVLKHAELVFGREKEPWLAELVARIIGLTYRMASRRTEELEIREQIEAIGQCRLWIQARIPESDLRREEILAELLEWLDQLEVSTKCLLQVRLMEQ</sequence>
<keyword evidence="3" id="KW-1185">Reference proteome</keyword>
<dbReference type="Proteomes" id="UP000239560">
    <property type="component" value="Unassembled WGS sequence"/>
</dbReference>
<dbReference type="Proteomes" id="UP000199069">
    <property type="component" value="Unassembled WGS sequence"/>
</dbReference>
<evidence type="ECO:0000313" key="1">
    <source>
        <dbReference type="EMBL" id="CTR08861.1"/>
    </source>
</evidence>
<evidence type="ECO:0000313" key="3">
    <source>
        <dbReference type="Proteomes" id="UP000199069"/>
    </source>
</evidence>